<dbReference type="EMBL" id="MDBS01000078">
    <property type="protein sequence ID" value="PMP22462.1"/>
    <property type="molecule type" value="Genomic_DNA"/>
</dbReference>
<sequence length="98" mass="11123">MQLSLHTTQASTKVSFDTQQLIKQAGQALSKSYELAFGFSLRQVFLVLRGKRGRNTPDFHVSLDGHFRYLGQIEVTVHVHDCLPTVKLPLAFKILIKR</sequence>
<comment type="caution">
    <text evidence="1">The sequence shown here is derived from an EMBL/GenBank/DDBJ whole genome shotgun (WGS) entry which is preliminary data.</text>
</comment>
<proteinExistence type="predicted"/>
<dbReference type="AlphaFoldDB" id="A0A7Z1MEK4"/>
<reference evidence="1" key="1">
    <citation type="submission" date="2016-07" db="EMBL/GenBank/DDBJ databases">
        <authorList>
            <person name="Kauffman K."/>
            <person name="Arevalo P."/>
            <person name="Polz M.F."/>
        </authorList>
    </citation>
    <scope>NUCLEOTIDE SEQUENCE</scope>
    <source>
        <strain evidence="1">10N.222.46.E12</strain>
    </source>
</reference>
<gene>
    <name evidence="1" type="ORF">BCS90_06460</name>
</gene>
<accession>A0A7Z1MEK4</accession>
<protein>
    <submittedName>
        <fullName evidence="1">Uncharacterized protein</fullName>
    </submittedName>
</protein>
<evidence type="ECO:0000313" key="1">
    <source>
        <dbReference type="EMBL" id="PMP22462.1"/>
    </source>
</evidence>
<organism evidence="1">
    <name type="scientific">Vibrio cyclitrophicus</name>
    <dbReference type="NCBI Taxonomy" id="47951"/>
    <lineage>
        <taxon>Bacteria</taxon>
        <taxon>Pseudomonadati</taxon>
        <taxon>Pseudomonadota</taxon>
        <taxon>Gammaproteobacteria</taxon>
        <taxon>Vibrionales</taxon>
        <taxon>Vibrionaceae</taxon>
        <taxon>Vibrio</taxon>
    </lineage>
</organism>
<name>A0A7Z1MEK4_9VIBR</name>
<reference evidence="1" key="2">
    <citation type="journal article" date="2018" name="Nature">
        <title>A major lineage of non-tailed dsDNA viruses as unrecognized killers of marine bacteria.</title>
        <authorList>
            <person name="Kauffman K.M."/>
            <person name="Hussain F.A."/>
            <person name="Yang J."/>
            <person name="Arevalo P."/>
            <person name="Brown J.M."/>
            <person name="Chang W.K."/>
            <person name="VanInsberghe D."/>
            <person name="Elsherbini J."/>
            <person name="Sharma R.S."/>
            <person name="Cutler M.B."/>
            <person name="Kelly L."/>
            <person name="Polz M.F."/>
        </authorList>
    </citation>
    <scope>NUCLEOTIDE SEQUENCE</scope>
    <source>
        <strain evidence="1">10N.222.46.E12</strain>
    </source>
</reference>